<evidence type="ECO:0000313" key="4">
    <source>
        <dbReference type="WBParaSite" id="PgR021_g053_t04"/>
    </source>
</evidence>
<feature type="domain" description="DUF8117" evidence="1">
    <location>
        <begin position="42"/>
        <end position="168"/>
    </location>
</feature>
<organism evidence="2 3">
    <name type="scientific">Parascaris univalens</name>
    <name type="common">Nematode worm</name>
    <dbReference type="NCBI Taxonomy" id="6257"/>
    <lineage>
        <taxon>Eukaryota</taxon>
        <taxon>Metazoa</taxon>
        <taxon>Ecdysozoa</taxon>
        <taxon>Nematoda</taxon>
        <taxon>Chromadorea</taxon>
        <taxon>Rhabditida</taxon>
        <taxon>Spirurina</taxon>
        <taxon>Ascaridomorpha</taxon>
        <taxon>Ascaridoidea</taxon>
        <taxon>Ascarididae</taxon>
        <taxon>Parascaris</taxon>
    </lineage>
</organism>
<proteinExistence type="predicted"/>
<dbReference type="WBParaSite" id="PgR021_g053_t03">
    <property type="protein sequence ID" value="PgR021_g053_t03"/>
    <property type="gene ID" value="PgR021_g053"/>
</dbReference>
<dbReference type="InterPro" id="IPR058430">
    <property type="entry name" value="DUF8117"/>
</dbReference>
<evidence type="ECO:0000313" key="2">
    <source>
        <dbReference type="Proteomes" id="UP000887569"/>
    </source>
</evidence>
<keyword evidence="2" id="KW-1185">Reference proteome</keyword>
<evidence type="ECO:0000313" key="3">
    <source>
        <dbReference type="WBParaSite" id="PgR021_g053_t03"/>
    </source>
</evidence>
<reference evidence="3 4" key="1">
    <citation type="submission" date="2022-11" db="UniProtKB">
        <authorList>
            <consortium name="WormBaseParasite"/>
        </authorList>
    </citation>
    <scope>IDENTIFICATION</scope>
</reference>
<dbReference type="AlphaFoldDB" id="A0A915AZL8"/>
<dbReference type="Proteomes" id="UP000887569">
    <property type="component" value="Unplaced"/>
</dbReference>
<dbReference type="Pfam" id="PF26431">
    <property type="entry name" value="DUF8117"/>
    <property type="match status" value="1"/>
</dbReference>
<accession>A0A915AZL8</accession>
<protein>
    <submittedName>
        <fullName evidence="3 4">Alpha-mannosidase</fullName>
    </submittedName>
</protein>
<name>A0A915AZL8_PARUN</name>
<sequence length="279" mass="33246">MVLPICMEDSELFPKHSRLELPEKRIEFSHEDFIQMSEKLSRLWWSRLVISVRGYVINYFQNEDDMQFLLDDAFVMIHQNIVESQVEVAQQFLSDLEIVVNVEDLMEVLERLDRGDLQRNPFMDSATKVPFERVFGQSNAATYRIANAQKFAYVTFMNIFSLLQRRWLMETKKRKGIRFQEDPEWQPDERVVLFQHFFEGNRTWVLLDFDRHILKYWRPQGSAVIFGDRFIEDKKRLGFALCAECGILEQRVGQFVEHQQKRFCSLKCAQNHQLSQTTS</sequence>
<dbReference type="WBParaSite" id="PgR021_g053_t04">
    <property type="protein sequence ID" value="PgR021_g053_t04"/>
    <property type="gene ID" value="PgR021_g053"/>
</dbReference>
<evidence type="ECO:0000259" key="1">
    <source>
        <dbReference type="Pfam" id="PF26431"/>
    </source>
</evidence>